<proteinExistence type="predicted"/>
<name>A0A6L8MLJ8_9BURK</name>
<dbReference type="AlphaFoldDB" id="A0A6L8MLJ8"/>
<dbReference type="InterPro" id="IPR008030">
    <property type="entry name" value="NmrA-like"/>
</dbReference>
<evidence type="ECO:0000313" key="3">
    <source>
        <dbReference type="Proteomes" id="UP000474565"/>
    </source>
</evidence>
<evidence type="ECO:0000259" key="1">
    <source>
        <dbReference type="Pfam" id="PF05368"/>
    </source>
</evidence>
<gene>
    <name evidence="2" type="ORF">GTP44_16310</name>
</gene>
<dbReference type="Gene3D" id="3.90.25.10">
    <property type="entry name" value="UDP-galactose 4-epimerase, domain 1"/>
    <property type="match status" value="1"/>
</dbReference>
<organism evidence="2 3">
    <name type="scientific">Duganella lactea</name>
    <dbReference type="NCBI Taxonomy" id="2692173"/>
    <lineage>
        <taxon>Bacteria</taxon>
        <taxon>Pseudomonadati</taxon>
        <taxon>Pseudomonadota</taxon>
        <taxon>Betaproteobacteria</taxon>
        <taxon>Burkholderiales</taxon>
        <taxon>Oxalobacteraceae</taxon>
        <taxon>Telluria group</taxon>
        <taxon>Duganella</taxon>
    </lineage>
</organism>
<sequence>MTILVTGSTGRIGTQILHALARSGAAVRALTRSPEKARFPEGVTAVKGDLLDADAMRQALAGVKTLFLLVSNAPDELTQAINTLGLAREAGVQGIVYLSVTRSAEFTDVAHFIGKYAVERMIEQLDLPATILRPSYFFQNDAMLKEPLTKAGLYVSPVGNQGVSMVDVRDIADAAVIELLRRHGAATALPRTTYELAGPDALTGPLLAGIWADVLNRDVRYAGNDLDVFEQNIKANAPAWKAYDLRAMMRRYQIDGAVATGPEIARLTDLLGRPPRNYRDFAQETLKQWQ</sequence>
<dbReference type="Proteomes" id="UP000474565">
    <property type="component" value="Unassembled WGS sequence"/>
</dbReference>
<dbReference type="InterPro" id="IPR036291">
    <property type="entry name" value="NAD(P)-bd_dom_sf"/>
</dbReference>
<dbReference type="RefSeq" id="WP_161020278.1">
    <property type="nucleotide sequence ID" value="NZ_WWCP01000020.1"/>
</dbReference>
<accession>A0A6L8MLJ8</accession>
<dbReference type="PANTHER" id="PTHR43162:SF1">
    <property type="entry name" value="PRESTALK A DIFFERENTIATION PROTEIN A"/>
    <property type="match status" value="1"/>
</dbReference>
<dbReference type="SUPFAM" id="SSF51735">
    <property type="entry name" value="NAD(P)-binding Rossmann-fold domains"/>
    <property type="match status" value="1"/>
</dbReference>
<dbReference type="Gene3D" id="3.40.50.720">
    <property type="entry name" value="NAD(P)-binding Rossmann-like Domain"/>
    <property type="match status" value="1"/>
</dbReference>
<dbReference type="EMBL" id="WWCP01000020">
    <property type="protein sequence ID" value="MYM83514.1"/>
    <property type="molecule type" value="Genomic_DNA"/>
</dbReference>
<dbReference type="Pfam" id="PF05368">
    <property type="entry name" value="NmrA"/>
    <property type="match status" value="1"/>
</dbReference>
<reference evidence="2 3" key="1">
    <citation type="submission" date="2019-12" db="EMBL/GenBank/DDBJ databases">
        <title>Novel species isolated from a subtropical stream in China.</title>
        <authorList>
            <person name="Lu H."/>
        </authorList>
    </citation>
    <scope>NUCLEOTIDE SEQUENCE [LARGE SCALE GENOMIC DNA]</scope>
    <source>
        <strain evidence="2 3">FT50W</strain>
    </source>
</reference>
<comment type="caution">
    <text evidence="2">The sequence shown here is derived from an EMBL/GenBank/DDBJ whole genome shotgun (WGS) entry which is preliminary data.</text>
</comment>
<dbReference type="PANTHER" id="PTHR43162">
    <property type="match status" value="1"/>
</dbReference>
<evidence type="ECO:0000313" key="2">
    <source>
        <dbReference type="EMBL" id="MYM83514.1"/>
    </source>
</evidence>
<dbReference type="InterPro" id="IPR051604">
    <property type="entry name" value="Ergot_Alk_Oxidoreductase"/>
</dbReference>
<feature type="domain" description="NmrA-like" evidence="1">
    <location>
        <begin position="2"/>
        <end position="250"/>
    </location>
</feature>
<protein>
    <submittedName>
        <fullName evidence="2">NmrA family NAD(P)-binding protein</fullName>
    </submittedName>
</protein>